<dbReference type="RefSeq" id="WP_038454920.1">
    <property type="nucleotide sequence ID" value="NZ_CP009043.1"/>
</dbReference>
<gene>
    <name evidence="3" type="primary">pglJ</name>
    <name evidence="3" type="ORF">CIG1485E_1393</name>
</gene>
<dbReference type="EMBL" id="CP009043">
    <property type="protein sequence ID" value="AII15216.1"/>
    <property type="molecule type" value="Genomic_DNA"/>
</dbReference>
<reference evidence="4" key="1">
    <citation type="journal article" date="2014" name="Genome Announc.">
        <title>Complete Genome Sequence of Campylobacter iguaniorum Strain 1485ET, Isolated from a Bearded Dragon (Pogona vitticeps).</title>
        <authorList>
            <person name="Gilbert M.J."/>
            <person name="Miller W.G."/>
            <person name="Yee E."/>
            <person name="Kik M."/>
            <person name="Wagenaar J.A."/>
            <person name="Duim B."/>
        </authorList>
    </citation>
    <scope>NUCLEOTIDE SEQUENCE [LARGE SCALE GENOMIC DNA]</scope>
    <source>
        <strain evidence="4">1485E</strain>
    </source>
</reference>
<dbReference type="Pfam" id="PF13439">
    <property type="entry name" value="Glyco_transf_4"/>
    <property type="match status" value="1"/>
</dbReference>
<keyword evidence="3" id="KW-0328">Glycosyltransferase</keyword>
<dbReference type="AlphaFoldDB" id="A0A076FB33"/>
<dbReference type="InterPro" id="IPR028098">
    <property type="entry name" value="Glyco_trans_4-like_N"/>
</dbReference>
<evidence type="ECO:0000313" key="4">
    <source>
        <dbReference type="Proteomes" id="UP000028486"/>
    </source>
</evidence>
<evidence type="ECO:0000313" key="3">
    <source>
        <dbReference type="EMBL" id="AII15216.1"/>
    </source>
</evidence>
<name>A0A076FB33_9BACT</name>
<evidence type="ECO:0000259" key="2">
    <source>
        <dbReference type="Pfam" id="PF13439"/>
    </source>
</evidence>
<feature type="domain" description="Glycosyl transferase family 1" evidence="1">
    <location>
        <begin position="187"/>
        <end position="345"/>
    </location>
</feature>
<dbReference type="PANTHER" id="PTHR46401">
    <property type="entry name" value="GLYCOSYLTRANSFERASE WBBK-RELATED"/>
    <property type="match status" value="1"/>
</dbReference>
<sequence>MKKLSVFIYSMGAGGAERVVANLLGELVKFYEVHLVLMNDTIFYELPSNVKVHYIEKSAPFENGFIKLLKLPFLGLKYKKLCKSLGIDMHFVWMNRPCYVAGLARIFGDKKPLIMNECSTPSVLYKEPNFKSKISKFLLKWLYPKADFIYPNSLGNLNDLKDNFGIDPVKMRVLYNALDLDLVRAKASEPISYEKPFFLSVGRLDSGKNHELLIRSYAKLKNCDKDLLIIGDGLLRDYLQNLINELSLSERVKLLGFENNPYKYMSKCYAFVFVSLFEGFSNALIEALACGRFVISSDHKSGARELLGDSQWGVLVGVDDESSTINAMQKAIDEPEWVKIYEKNAIIRASFFDKNQICKELIKDLEEIYEKLS</sequence>
<dbReference type="KEGG" id="caj:CIG1485E_1393"/>
<evidence type="ECO:0000259" key="1">
    <source>
        <dbReference type="Pfam" id="PF00534"/>
    </source>
</evidence>
<feature type="domain" description="Glycosyltransferase subfamily 4-like N-terminal" evidence="2">
    <location>
        <begin position="14"/>
        <end position="181"/>
    </location>
</feature>
<dbReference type="InterPro" id="IPR001296">
    <property type="entry name" value="Glyco_trans_1"/>
</dbReference>
<dbReference type="Proteomes" id="UP000028486">
    <property type="component" value="Chromosome"/>
</dbReference>
<dbReference type="GO" id="GO:0016757">
    <property type="term" value="F:glycosyltransferase activity"/>
    <property type="evidence" value="ECO:0007669"/>
    <property type="project" value="UniProtKB-KW"/>
</dbReference>
<dbReference type="EC" id="2.4.1.291" evidence="3"/>
<dbReference type="STRING" id="1244531.CIG2463D_1584"/>
<organism evidence="3 4">
    <name type="scientific">Campylobacter iguaniorum</name>
    <dbReference type="NCBI Taxonomy" id="1244531"/>
    <lineage>
        <taxon>Bacteria</taxon>
        <taxon>Pseudomonadati</taxon>
        <taxon>Campylobacterota</taxon>
        <taxon>Epsilonproteobacteria</taxon>
        <taxon>Campylobacterales</taxon>
        <taxon>Campylobacteraceae</taxon>
        <taxon>Campylobacter</taxon>
    </lineage>
</organism>
<dbReference type="PANTHER" id="PTHR46401:SF8">
    <property type="entry name" value="BLL6006 PROTEIN"/>
    <property type="match status" value="1"/>
</dbReference>
<dbReference type="SUPFAM" id="SSF53756">
    <property type="entry name" value="UDP-Glycosyltransferase/glycogen phosphorylase"/>
    <property type="match status" value="1"/>
</dbReference>
<keyword evidence="3" id="KW-0808">Transferase</keyword>
<dbReference type="HOGENOM" id="CLU_009583_0_0_7"/>
<protein>
    <submittedName>
        <fullName evidence="3">N-acetylgalactosamine-N, N'-diacetylbacillosaminyl-diphospho-undecaprenol 4-alpha-N-acetylgalactosaminyltransferase</fullName>
        <ecNumber evidence="3">2.4.1.291</ecNumber>
    </submittedName>
</protein>
<accession>A0A076FB33</accession>
<dbReference type="Gene3D" id="3.40.50.2000">
    <property type="entry name" value="Glycogen Phosphorylase B"/>
    <property type="match status" value="2"/>
</dbReference>
<keyword evidence="4" id="KW-1185">Reference proteome</keyword>
<dbReference type="OrthoDB" id="1522162at2"/>
<dbReference type="Pfam" id="PF00534">
    <property type="entry name" value="Glycos_transf_1"/>
    <property type="match status" value="1"/>
</dbReference>
<proteinExistence type="predicted"/>
<dbReference type="eggNOG" id="COG0438">
    <property type="taxonomic scope" value="Bacteria"/>
</dbReference>
<dbReference type="CDD" id="cd03811">
    <property type="entry name" value="GT4_GT28_WabH-like"/>
    <property type="match status" value="1"/>
</dbReference>